<protein>
    <submittedName>
        <fullName evidence="2">MTH538 TIR-like domain</fullName>
    </submittedName>
</protein>
<sequence>MGRKVFISYKYADTQVESLGSQDLKFDGSKFYYQNRTTRVRDYVDELQKLIGKDNINLGEKDGESLAEFTDETIRTSLKEKIFGSSITIVMISKGMKDIFKLEKDQWIPWEISYSLKEITRSDRTSRMNAVLGIVLPDITGTYTWFLEKNPTCNSLTHKTDQLFDIIKKNMFNQKLPETSNCNGNTIFYGESSYIKMVRWDEFISNHSTYIQTSIDIRDNQDNYKITKTI</sequence>
<gene>
    <name evidence="2" type="ORF">SAMN04487892_2387</name>
</gene>
<keyword evidence="3" id="KW-1185">Reference proteome</keyword>
<dbReference type="RefSeq" id="WP_090293287.1">
    <property type="nucleotide sequence ID" value="NZ_FNKI01000001.1"/>
</dbReference>
<dbReference type="InterPro" id="IPR015032">
    <property type="entry name" value="ThsB__TIR-like_domain"/>
</dbReference>
<dbReference type="OrthoDB" id="9798540at2"/>
<feature type="domain" description="Thoeris protein ThsB TIR-like" evidence="1">
    <location>
        <begin position="39"/>
        <end position="136"/>
    </location>
</feature>
<dbReference type="EMBL" id="FNMY01000003">
    <property type="protein sequence ID" value="SDW82810.1"/>
    <property type="molecule type" value="Genomic_DNA"/>
</dbReference>
<dbReference type="Pfam" id="PF08937">
    <property type="entry name" value="ThsB_TIR"/>
    <property type="match status" value="1"/>
</dbReference>
<accession>A0A1H2WQ79</accession>
<dbReference type="AlphaFoldDB" id="A0A1H2WQ79"/>
<evidence type="ECO:0000313" key="2">
    <source>
        <dbReference type="EMBL" id="SDW82810.1"/>
    </source>
</evidence>
<evidence type="ECO:0000259" key="1">
    <source>
        <dbReference type="Pfam" id="PF08937"/>
    </source>
</evidence>
<reference evidence="3" key="1">
    <citation type="submission" date="2016-10" db="EMBL/GenBank/DDBJ databases">
        <authorList>
            <person name="Varghese N."/>
            <person name="Submissions S."/>
        </authorList>
    </citation>
    <scope>NUCLEOTIDE SEQUENCE [LARGE SCALE GENOMIC DNA]</scope>
    <source>
        <strain evidence="3">DSM 25030</strain>
    </source>
</reference>
<dbReference type="Proteomes" id="UP000199592">
    <property type="component" value="Unassembled WGS sequence"/>
</dbReference>
<dbReference type="STRING" id="1073328.SAMN05216294_1007"/>
<name>A0A1H2WQ79_9FLAO</name>
<organism evidence="2 3">
    <name type="scientific">Flagellimonas zhangzhouensis</name>
    <dbReference type="NCBI Taxonomy" id="1073328"/>
    <lineage>
        <taxon>Bacteria</taxon>
        <taxon>Pseudomonadati</taxon>
        <taxon>Bacteroidota</taxon>
        <taxon>Flavobacteriia</taxon>
        <taxon>Flavobacteriales</taxon>
        <taxon>Flavobacteriaceae</taxon>
        <taxon>Flagellimonas</taxon>
    </lineage>
</organism>
<evidence type="ECO:0000313" key="3">
    <source>
        <dbReference type="Proteomes" id="UP000199592"/>
    </source>
</evidence>
<proteinExistence type="predicted"/>